<keyword evidence="3" id="KW-1185">Reference proteome</keyword>
<feature type="transmembrane region" description="Helical" evidence="1">
    <location>
        <begin position="325"/>
        <end position="344"/>
    </location>
</feature>
<feature type="transmembrane region" description="Helical" evidence="1">
    <location>
        <begin position="142"/>
        <end position="161"/>
    </location>
</feature>
<sequence length="391" mass="42236">MPDILAFTIFVLIFTIGEYVAAKTKANVDVVLFVSAALLVAFWIGLPGSIYERSGIMPIAGIIITLLIVGMGNMIDFAELKRQWKTVCVSIIALTTACCALVFIGRFVIGRDYTLAGTPIFSGGTAATIAMKTILADKGKSYLSVYITLLLGMQGLVGIPVSSQFLKRAGVAFKKNKDAFALYEKTVSLDANLERKRLISFPESLNRPSFHLMKLGVVGVVSYYFSVVLLKLTGLNISYIIVALIMGTIFTEIGFLDKDTLSKTDASGFILFACVIILFSDFSTCSPSDVLALLKPMAFILIVGTFFGCITGYICGKIFKVEPNLAIVMCLTCMYGFPATMYLSKEVAEVTGDTPEEKKIVENYLLPKMNIAGFVTGSFATVLAGAFGGML</sequence>
<feature type="transmembrane region" description="Helical" evidence="1">
    <location>
        <begin position="56"/>
        <end position="75"/>
    </location>
</feature>
<reference evidence="2 3" key="1">
    <citation type="submission" date="2020-06" db="EMBL/GenBank/DDBJ databases">
        <title>Mogibacterium timidum strain W9173 genomic sequence.</title>
        <authorList>
            <person name="Wade W.G."/>
            <person name="Johnston C.D."/>
            <person name="Chen T."/>
            <person name="Dewhirst F.E."/>
        </authorList>
    </citation>
    <scope>NUCLEOTIDE SEQUENCE [LARGE SCALE GENOMIC DNA]</scope>
    <source>
        <strain evidence="2 3">W9173</strain>
    </source>
</reference>
<feature type="transmembrane region" description="Helical" evidence="1">
    <location>
        <begin position="210"/>
        <end position="230"/>
    </location>
</feature>
<dbReference type="RefSeq" id="WP_009643815.1">
    <property type="nucleotide sequence ID" value="NZ_CAUTAN010000001.1"/>
</dbReference>
<organism evidence="2 3">
    <name type="scientific">Mogibacterium timidum</name>
    <dbReference type="NCBI Taxonomy" id="35519"/>
    <lineage>
        <taxon>Bacteria</taxon>
        <taxon>Bacillati</taxon>
        <taxon>Bacillota</taxon>
        <taxon>Clostridia</taxon>
        <taxon>Peptostreptococcales</taxon>
        <taxon>Anaerovoracaceae</taxon>
        <taxon>Mogibacterium</taxon>
    </lineage>
</organism>
<dbReference type="CDD" id="cd21416">
    <property type="entry name" value="HDC_protein"/>
    <property type="match status" value="1"/>
</dbReference>
<feature type="transmembrane region" description="Helical" evidence="1">
    <location>
        <begin position="297"/>
        <end position="319"/>
    </location>
</feature>
<feature type="transmembrane region" description="Helical" evidence="1">
    <location>
        <begin position="365"/>
        <end position="387"/>
    </location>
</feature>
<dbReference type="InterPro" id="IPR049576">
    <property type="entry name" value="HDC-like"/>
</dbReference>
<name>A0A7Y8VR33_9FIRM</name>
<dbReference type="AlphaFoldDB" id="A0A7Y8VR33"/>
<feature type="transmembrane region" description="Helical" evidence="1">
    <location>
        <begin position="115"/>
        <end position="135"/>
    </location>
</feature>
<evidence type="ECO:0000256" key="1">
    <source>
        <dbReference type="SAM" id="Phobius"/>
    </source>
</evidence>
<proteinExistence type="predicted"/>
<feature type="transmembrane region" description="Helical" evidence="1">
    <location>
        <begin position="268"/>
        <end position="285"/>
    </location>
</feature>
<accession>A0A7Y8VR33</accession>
<keyword evidence="1" id="KW-0472">Membrane</keyword>
<evidence type="ECO:0000313" key="3">
    <source>
        <dbReference type="Proteomes" id="UP000526307"/>
    </source>
</evidence>
<evidence type="ECO:0000313" key="2">
    <source>
        <dbReference type="EMBL" id="NWO23100.1"/>
    </source>
</evidence>
<dbReference type="EMBL" id="JABXYR010000001">
    <property type="protein sequence ID" value="NWO23100.1"/>
    <property type="molecule type" value="Genomic_DNA"/>
</dbReference>
<keyword evidence="1" id="KW-0812">Transmembrane</keyword>
<feature type="transmembrane region" description="Helical" evidence="1">
    <location>
        <begin position="237"/>
        <end position="256"/>
    </location>
</feature>
<comment type="caution">
    <text evidence="2">The sequence shown here is derived from an EMBL/GenBank/DDBJ whole genome shotgun (WGS) entry which is preliminary data.</text>
</comment>
<keyword evidence="1" id="KW-1133">Transmembrane helix</keyword>
<feature type="transmembrane region" description="Helical" evidence="1">
    <location>
        <begin position="87"/>
        <end position="109"/>
    </location>
</feature>
<feature type="transmembrane region" description="Helical" evidence="1">
    <location>
        <begin position="29"/>
        <end position="50"/>
    </location>
</feature>
<dbReference type="Proteomes" id="UP000526307">
    <property type="component" value="Unassembled WGS sequence"/>
</dbReference>
<evidence type="ECO:0008006" key="4">
    <source>
        <dbReference type="Google" id="ProtNLM"/>
    </source>
</evidence>
<gene>
    <name evidence="2" type="ORF">HW270_03260</name>
</gene>
<feature type="transmembrane region" description="Helical" evidence="1">
    <location>
        <begin position="6"/>
        <end position="22"/>
    </location>
</feature>
<protein>
    <recommendedName>
        <fullName evidence="4">Na+/glutamate symporter</fullName>
    </recommendedName>
</protein>